<dbReference type="PANTHER" id="PTHR39961">
    <property type="entry name" value="HYPOTHETICAL CYTOSOLIC PROTEIN"/>
    <property type="match status" value="1"/>
</dbReference>
<dbReference type="AlphaFoldDB" id="A0A1G9GYF3"/>
<reference evidence="1 2" key="1">
    <citation type="submission" date="2016-10" db="EMBL/GenBank/DDBJ databases">
        <authorList>
            <person name="de Groot N.N."/>
        </authorList>
    </citation>
    <scope>NUCLEOTIDE SEQUENCE [LARGE SCALE GENOMIC DNA]</scope>
    <source>
        <strain evidence="1 2">SLAS-1</strain>
    </source>
</reference>
<evidence type="ECO:0000313" key="1">
    <source>
        <dbReference type="EMBL" id="SDL05701.1"/>
    </source>
</evidence>
<dbReference type="Pfam" id="PF04308">
    <property type="entry name" value="RNaseH_like"/>
    <property type="match status" value="1"/>
</dbReference>
<dbReference type="Proteomes" id="UP000199476">
    <property type="component" value="Unassembled WGS sequence"/>
</dbReference>
<organism evidence="1 2">
    <name type="scientific">Halarsenatibacter silvermanii</name>
    <dbReference type="NCBI Taxonomy" id="321763"/>
    <lineage>
        <taxon>Bacteria</taxon>
        <taxon>Bacillati</taxon>
        <taxon>Bacillota</taxon>
        <taxon>Clostridia</taxon>
        <taxon>Halanaerobiales</taxon>
        <taxon>Halarsenatibacteraceae</taxon>
        <taxon>Halarsenatibacter</taxon>
    </lineage>
</organism>
<accession>A0A1G9GYF3</accession>
<name>A0A1G9GYF3_9FIRM</name>
<sequence length="159" mass="17722">MEFISPTDGRLSLEETYRHIIDFIEAHPENSYKLIIGSDSQPGGDNCSFVTAVVIYRKGRGGRFFYYRDSSDNNFGMKQRIFYEVSRSLEVASRLTGFLAEEKELDEDIEIEIHVDVGENGPTSSIIKEVVGMVVGSGYEALIKPEAYAASTVADKYTG</sequence>
<dbReference type="OrthoDB" id="37369at2"/>
<proteinExistence type="predicted"/>
<dbReference type="RefSeq" id="WP_089757506.1">
    <property type="nucleotide sequence ID" value="NZ_FNGO01000001.1"/>
</dbReference>
<gene>
    <name evidence="1" type="ORF">SAMN04488692_10146</name>
</gene>
<evidence type="ECO:0008006" key="3">
    <source>
        <dbReference type="Google" id="ProtNLM"/>
    </source>
</evidence>
<keyword evidence="2" id="KW-1185">Reference proteome</keyword>
<dbReference type="PANTHER" id="PTHR39961:SF1">
    <property type="entry name" value="DUF458 DOMAIN-CONTAINING PROTEIN"/>
    <property type="match status" value="1"/>
</dbReference>
<evidence type="ECO:0000313" key="2">
    <source>
        <dbReference type="Proteomes" id="UP000199476"/>
    </source>
</evidence>
<protein>
    <recommendedName>
        <fullName evidence="3">DUF458 domain-containing protein</fullName>
    </recommendedName>
</protein>
<dbReference type="EMBL" id="FNGO01000001">
    <property type="protein sequence ID" value="SDL05701.1"/>
    <property type="molecule type" value="Genomic_DNA"/>
</dbReference>
<dbReference type="InterPro" id="IPR007405">
    <property type="entry name" value="Phage_KVP40_Orf299"/>
</dbReference>
<dbReference type="STRING" id="321763.SAMN04488692_10146"/>